<comment type="caution">
    <text evidence="8">The sequence shown here is derived from an EMBL/GenBank/DDBJ whole genome shotgun (WGS) entry which is preliminary data.</text>
</comment>
<reference evidence="9" key="1">
    <citation type="journal article" date="2019" name="Int. J. Syst. Evol. Microbiol.">
        <title>The Global Catalogue of Microorganisms (GCM) 10K type strain sequencing project: providing services to taxonomists for standard genome sequencing and annotation.</title>
        <authorList>
            <consortium name="The Broad Institute Genomics Platform"/>
            <consortium name="The Broad Institute Genome Sequencing Center for Infectious Disease"/>
            <person name="Wu L."/>
            <person name="Ma J."/>
        </authorList>
    </citation>
    <scope>NUCLEOTIDE SEQUENCE [LARGE SCALE GENOMIC DNA]</scope>
    <source>
        <strain evidence="9">JCM 17388</strain>
    </source>
</reference>
<evidence type="ECO:0000256" key="5">
    <source>
        <dbReference type="ARBA" id="ARBA00023163"/>
    </source>
</evidence>
<dbReference type="SUPFAM" id="SSF88659">
    <property type="entry name" value="Sigma3 and sigma4 domains of RNA polymerase sigma factors"/>
    <property type="match status" value="1"/>
</dbReference>
<keyword evidence="2" id="KW-0805">Transcription regulation</keyword>
<gene>
    <name evidence="8" type="ORF">GCM10022252_51830</name>
</gene>
<evidence type="ECO:0000313" key="8">
    <source>
        <dbReference type="EMBL" id="GAA4199680.1"/>
    </source>
</evidence>
<dbReference type="Gene3D" id="1.10.10.10">
    <property type="entry name" value="Winged helix-like DNA-binding domain superfamily/Winged helix DNA-binding domain"/>
    <property type="match status" value="1"/>
</dbReference>
<dbReference type="PANTHER" id="PTHR43133:SF8">
    <property type="entry name" value="RNA POLYMERASE SIGMA FACTOR HI_1459-RELATED"/>
    <property type="match status" value="1"/>
</dbReference>
<dbReference type="Pfam" id="PF08281">
    <property type="entry name" value="Sigma70_r4_2"/>
    <property type="match status" value="1"/>
</dbReference>
<dbReference type="SUPFAM" id="SSF88946">
    <property type="entry name" value="Sigma2 domain of RNA polymerase sigma factors"/>
    <property type="match status" value="1"/>
</dbReference>
<accession>A0ABP8B707</accession>
<dbReference type="InterPro" id="IPR007627">
    <property type="entry name" value="RNA_pol_sigma70_r2"/>
</dbReference>
<sequence length="183" mass="21010">MSEQDDRSRFEAVYRRTHEQILGYAVRRCSSPEDAADVVAETYVIAWRRMTELPDGEGGKLWLYGVARRVLANHRRSERRRLTRHTELTDEIAHLYTAPSRHGEQDGVDEAMSMLSDGDRELLALALWEGLDPGEIAAVLDCSRNAARIRLHRARRRFAKALEKTRPSAARFAARPLIERESR</sequence>
<feature type="domain" description="RNA polymerase sigma factor 70 region 4 type 2" evidence="7">
    <location>
        <begin position="108"/>
        <end position="157"/>
    </location>
</feature>
<dbReference type="InterPro" id="IPR013249">
    <property type="entry name" value="RNA_pol_sigma70_r4_t2"/>
</dbReference>
<evidence type="ECO:0000256" key="2">
    <source>
        <dbReference type="ARBA" id="ARBA00023015"/>
    </source>
</evidence>
<dbReference type="InterPro" id="IPR014284">
    <property type="entry name" value="RNA_pol_sigma-70_dom"/>
</dbReference>
<name>A0ABP8B707_9ACTN</name>
<dbReference type="InterPro" id="IPR039425">
    <property type="entry name" value="RNA_pol_sigma-70-like"/>
</dbReference>
<keyword evidence="3" id="KW-0731">Sigma factor</keyword>
<dbReference type="InterPro" id="IPR036388">
    <property type="entry name" value="WH-like_DNA-bd_sf"/>
</dbReference>
<keyword evidence="5" id="KW-0804">Transcription</keyword>
<dbReference type="Gene3D" id="1.10.1740.10">
    <property type="match status" value="1"/>
</dbReference>
<dbReference type="PANTHER" id="PTHR43133">
    <property type="entry name" value="RNA POLYMERASE ECF-TYPE SIGMA FACTO"/>
    <property type="match status" value="1"/>
</dbReference>
<evidence type="ECO:0000259" key="7">
    <source>
        <dbReference type="Pfam" id="PF08281"/>
    </source>
</evidence>
<dbReference type="EMBL" id="BAABAQ010000010">
    <property type="protein sequence ID" value="GAA4199680.1"/>
    <property type="molecule type" value="Genomic_DNA"/>
</dbReference>
<dbReference type="Proteomes" id="UP001501251">
    <property type="component" value="Unassembled WGS sequence"/>
</dbReference>
<dbReference type="Pfam" id="PF04542">
    <property type="entry name" value="Sigma70_r2"/>
    <property type="match status" value="1"/>
</dbReference>
<evidence type="ECO:0008006" key="10">
    <source>
        <dbReference type="Google" id="ProtNLM"/>
    </source>
</evidence>
<evidence type="ECO:0000313" key="9">
    <source>
        <dbReference type="Proteomes" id="UP001501251"/>
    </source>
</evidence>
<evidence type="ECO:0000256" key="4">
    <source>
        <dbReference type="ARBA" id="ARBA00023125"/>
    </source>
</evidence>
<comment type="similarity">
    <text evidence="1">Belongs to the sigma-70 factor family. ECF subfamily.</text>
</comment>
<dbReference type="NCBIfam" id="TIGR02937">
    <property type="entry name" value="sigma70-ECF"/>
    <property type="match status" value="1"/>
</dbReference>
<evidence type="ECO:0000256" key="3">
    <source>
        <dbReference type="ARBA" id="ARBA00023082"/>
    </source>
</evidence>
<evidence type="ECO:0000256" key="1">
    <source>
        <dbReference type="ARBA" id="ARBA00010641"/>
    </source>
</evidence>
<dbReference type="InterPro" id="IPR013325">
    <property type="entry name" value="RNA_pol_sigma_r2"/>
</dbReference>
<dbReference type="RefSeq" id="WP_344920658.1">
    <property type="nucleotide sequence ID" value="NZ_BAABAQ010000010.1"/>
</dbReference>
<keyword evidence="4" id="KW-0238">DNA-binding</keyword>
<proteinExistence type="inferred from homology"/>
<dbReference type="InterPro" id="IPR013324">
    <property type="entry name" value="RNA_pol_sigma_r3/r4-like"/>
</dbReference>
<evidence type="ECO:0000259" key="6">
    <source>
        <dbReference type="Pfam" id="PF04542"/>
    </source>
</evidence>
<protein>
    <recommendedName>
        <fullName evidence="10">RNA polymerase subunit sigma-24</fullName>
    </recommendedName>
</protein>
<feature type="domain" description="RNA polymerase sigma-70 region 2" evidence="6">
    <location>
        <begin position="14"/>
        <end position="81"/>
    </location>
</feature>
<organism evidence="8 9">
    <name type="scientific">Streptosporangium oxazolinicum</name>
    <dbReference type="NCBI Taxonomy" id="909287"/>
    <lineage>
        <taxon>Bacteria</taxon>
        <taxon>Bacillati</taxon>
        <taxon>Actinomycetota</taxon>
        <taxon>Actinomycetes</taxon>
        <taxon>Streptosporangiales</taxon>
        <taxon>Streptosporangiaceae</taxon>
        <taxon>Streptosporangium</taxon>
    </lineage>
</organism>
<keyword evidence="9" id="KW-1185">Reference proteome</keyword>